<sequence length="98" mass="10637">MKRGWLVIGGLMAGCAAMPNRAQEVVRHQTMRLEGGAEATLRVDCPPGELGVSARHKTNGLFVVTESRSAEPGVWWVSFANPAHVPLIEEVSIRLTCK</sequence>
<evidence type="ECO:0000313" key="1">
    <source>
        <dbReference type="EMBL" id="KDA04423.1"/>
    </source>
</evidence>
<comment type="caution">
    <text evidence="1">The sequence shown here is derived from an EMBL/GenBank/DDBJ whole genome shotgun (WGS) entry which is preliminary data.</text>
</comment>
<accession>A0A059GD86</accession>
<dbReference type="PATRIC" id="fig|1280953.3.peg.205"/>
<dbReference type="STRING" id="1280953.HOC_01030"/>
<gene>
    <name evidence="1" type="ORF">HOC_01030</name>
</gene>
<dbReference type="OrthoDB" id="9796770at2"/>
<evidence type="ECO:0008006" key="3">
    <source>
        <dbReference type="Google" id="ProtNLM"/>
    </source>
</evidence>
<protein>
    <recommendedName>
        <fullName evidence="3">Lipoprotein</fullName>
    </recommendedName>
</protein>
<dbReference type="PROSITE" id="PS51257">
    <property type="entry name" value="PROKAR_LIPOPROTEIN"/>
    <property type="match status" value="1"/>
</dbReference>
<proteinExistence type="predicted"/>
<organism evidence="1 2">
    <name type="scientific">Hyphomonas oceanitis SCH89</name>
    <dbReference type="NCBI Taxonomy" id="1280953"/>
    <lineage>
        <taxon>Bacteria</taxon>
        <taxon>Pseudomonadati</taxon>
        <taxon>Pseudomonadota</taxon>
        <taxon>Alphaproteobacteria</taxon>
        <taxon>Hyphomonadales</taxon>
        <taxon>Hyphomonadaceae</taxon>
        <taxon>Hyphomonas</taxon>
    </lineage>
</organism>
<dbReference type="Proteomes" id="UP000024942">
    <property type="component" value="Unassembled WGS sequence"/>
</dbReference>
<keyword evidence="2" id="KW-1185">Reference proteome</keyword>
<dbReference type="AlphaFoldDB" id="A0A059GD86"/>
<evidence type="ECO:0000313" key="2">
    <source>
        <dbReference type="Proteomes" id="UP000024942"/>
    </source>
</evidence>
<dbReference type="RefSeq" id="WP_035534878.1">
    <property type="nucleotide sequence ID" value="NZ_ARYL01000001.1"/>
</dbReference>
<dbReference type="EMBL" id="ARYL01000001">
    <property type="protein sequence ID" value="KDA04423.1"/>
    <property type="molecule type" value="Genomic_DNA"/>
</dbReference>
<reference evidence="1 2" key="1">
    <citation type="journal article" date="2014" name="Antonie Van Leeuwenhoek">
        <title>Hyphomonas beringensis sp. nov. and Hyphomonas chukchiensis sp. nov., isolated from surface seawater of the Bering Sea and Chukchi Sea.</title>
        <authorList>
            <person name="Li C."/>
            <person name="Lai Q."/>
            <person name="Li G."/>
            <person name="Dong C."/>
            <person name="Wang J."/>
            <person name="Liao Y."/>
            <person name="Shao Z."/>
        </authorList>
    </citation>
    <scope>NUCLEOTIDE SEQUENCE [LARGE SCALE GENOMIC DNA]</scope>
    <source>
        <strain evidence="1 2">SCH89</strain>
    </source>
</reference>
<name>A0A059GD86_9PROT</name>